<keyword evidence="1" id="KW-0853">WD repeat</keyword>
<gene>
    <name evidence="4" type="ORF">EB796_005433</name>
</gene>
<dbReference type="SMART" id="SM00320">
    <property type="entry name" value="WD40"/>
    <property type="match status" value="7"/>
</dbReference>
<dbReference type="Pfam" id="PF00400">
    <property type="entry name" value="WD40"/>
    <property type="match status" value="5"/>
</dbReference>
<dbReference type="InterPro" id="IPR057452">
    <property type="entry name" value="BRWD/PHIP_N"/>
</dbReference>
<evidence type="ECO:0000313" key="4">
    <source>
        <dbReference type="EMBL" id="KAF6036259.1"/>
    </source>
</evidence>
<protein>
    <submittedName>
        <fullName evidence="4">BRWD3</fullName>
    </submittedName>
</protein>
<feature type="domain" description="BRWD/PHIP N-terminal" evidence="3">
    <location>
        <begin position="15"/>
        <end position="58"/>
    </location>
</feature>
<feature type="repeat" description="WD" evidence="1">
    <location>
        <begin position="233"/>
        <end position="268"/>
    </location>
</feature>
<evidence type="ECO:0000313" key="5">
    <source>
        <dbReference type="Proteomes" id="UP000593567"/>
    </source>
</evidence>
<dbReference type="Gene3D" id="2.160.20.80">
    <property type="entry name" value="E3 ubiquitin-protein ligase SopA"/>
    <property type="match status" value="2"/>
</dbReference>
<proteinExistence type="predicted"/>
<comment type="caution">
    <text evidence="4">The sequence shown here is derived from an EMBL/GenBank/DDBJ whole genome shotgun (WGS) entry which is preliminary data.</text>
</comment>
<dbReference type="Proteomes" id="UP000593567">
    <property type="component" value="Unassembled WGS sequence"/>
</dbReference>
<dbReference type="PROSITE" id="PS50082">
    <property type="entry name" value="WD_REPEATS_2"/>
    <property type="match status" value="4"/>
</dbReference>
<evidence type="ECO:0000256" key="2">
    <source>
        <dbReference type="SAM" id="MobiDB-lite"/>
    </source>
</evidence>
<dbReference type="CDD" id="cd00200">
    <property type="entry name" value="WD40"/>
    <property type="match status" value="1"/>
</dbReference>
<feature type="region of interest" description="Disordered" evidence="2">
    <location>
        <begin position="704"/>
        <end position="783"/>
    </location>
</feature>
<feature type="repeat" description="WD" evidence="1">
    <location>
        <begin position="149"/>
        <end position="190"/>
    </location>
</feature>
<sequence>MSENVEIVIFFISFQLLPKRIDWEGNNYPRQYEELVSTHPHIATDHLKRIVSRLPSLLEDKYPPNVRGVLSLLGAGNQSLLRSEKTADVLLKPSGYLFSQHDELLPLPNSLQHPPHMLRWLQGSEYTGIRRKINTPADMFNNYQLHRRFVGHLSSVYCVLYDRTGRYIFTGCDDHLVKIWSAVSGRLLASLRGHSQEIGDFAVNYENTMLASGSCDKTVRIWCLKTTECLAVLQGHSSTVTSLNFCPLVKGERRYLVSTSEDATVCFWHYEKSTNCFAQRPLKFVERSRTGARMLCSSFSQGGMFLATGSTDSVIRIYSFPALQPEKIAELEAHSAEVDSIRYSNSSERFISGSKDGTARIWRNVKNSWFSLSLSMKPLSGESSRSEQRSSSALRVNMVEWTVDDKLVLTAVSDFSVRVWCSVSGNQIRALSGHMDDVFVIECTALHSHLVVTAGHDGHLKFLSSTTLSSTTLSSTTLLSTSVSSTTLSSTTLPSATLPSTTLPSTTLPSTTLPSTTLPSTTLPSTTLSSTTLSSTTLPSTSLPSTTLPSTTLPSTTLSSTTLSSTTLLSTSLSSTTVQSTSLPSTTLSSTILPSATLSSTTLPSTTLSSTTLSSTTLSSTTLPSTTLSSTTLSSTSLSSSTLSSTSLSSTTLSSATLSSTTVQSTSLPSTTLSSTTLSSTSLSSATLSSTSLSSTTLSSATLSSTTVQSTTLPSTTLSSTTLPSTTLPSTTLPSTTLPSTTLPSTTLPSTTLPSTILPSATLPSTTLPSTTLPSTTLSSTTLPSTILPSATLSSTTLPSTTLPSTTLPSTILPSATLSSTTLPSTL</sequence>
<organism evidence="4 5">
    <name type="scientific">Bugula neritina</name>
    <name type="common">Brown bryozoan</name>
    <name type="synonym">Sertularia neritina</name>
    <dbReference type="NCBI Taxonomy" id="10212"/>
    <lineage>
        <taxon>Eukaryota</taxon>
        <taxon>Metazoa</taxon>
        <taxon>Spiralia</taxon>
        <taxon>Lophotrochozoa</taxon>
        <taxon>Bryozoa</taxon>
        <taxon>Gymnolaemata</taxon>
        <taxon>Cheilostomatida</taxon>
        <taxon>Flustrina</taxon>
        <taxon>Buguloidea</taxon>
        <taxon>Bugulidae</taxon>
        <taxon>Bugula</taxon>
    </lineage>
</organism>
<dbReference type="EMBL" id="VXIV02000758">
    <property type="protein sequence ID" value="KAF6036259.1"/>
    <property type="molecule type" value="Genomic_DNA"/>
</dbReference>
<dbReference type="AlphaFoldDB" id="A0A7J7KCA2"/>
<feature type="region of interest" description="Disordered" evidence="2">
    <location>
        <begin position="494"/>
        <end position="557"/>
    </location>
</feature>
<dbReference type="PROSITE" id="PS50294">
    <property type="entry name" value="WD_REPEATS_REGION"/>
    <property type="match status" value="4"/>
</dbReference>
<dbReference type="GO" id="GO:0006357">
    <property type="term" value="P:regulation of transcription by RNA polymerase II"/>
    <property type="evidence" value="ECO:0007669"/>
    <property type="project" value="TreeGrafter"/>
</dbReference>
<dbReference type="SUPFAM" id="SSF141571">
    <property type="entry name" value="Pentapeptide repeat-like"/>
    <property type="match status" value="3"/>
</dbReference>
<keyword evidence="5" id="KW-1185">Reference proteome</keyword>
<dbReference type="InterPro" id="IPR015943">
    <property type="entry name" value="WD40/YVTN_repeat-like_dom_sf"/>
</dbReference>
<dbReference type="Pfam" id="PF25437">
    <property type="entry name" value="BRWD1_N"/>
    <property type="match status" value="1"/>
</dbReference>
<dbReference type="OrthoDB" id="538223at2759"/>
<dbReference type="InterPro" id="IPR052060">
    <property type="entry name" value="Bromo_WD_repeat"/>
</dbReference>
<dbReference type="GO" id="GO:0007010">
    <property type="term" value="P:cytoskeleton organization"/>
    <property type="evidence" value="ECO:0007669"/>
    <property type="project" value="TreeGrafter"/>
</dbReference>
<dbReference type="GO" id="GO:0008360">
    <property type="term" value="P:regulation of cell shape"/>
    <property type="evidence" value="ECO:0007669"/>
    <property type="project" value="TreeGrafter"/>
</dbReference>
<dbReference type="Gene3D" id="2.130.10.10">
    <property type="entry name" value="YVTN repeat-like/Quinoprotein amine dehydrogenase"/>
    <property type="match status" value="2"/>
</dbReference>
<feature type="repeat" description="WD" evidence="1">
    <location>
        <begin position="191"/>
        <end position="232"/>
    </location>
</feature>
<dbReference type="GO" id="GO:0005634">
    <property type="term" value="C:nucleus"/>
    <property type="evidence" value="ECO:0007669"/>
    <property type="project" value="TreeGrafter"/>
</dbReference>
<name>A0A7J7KCA2_BUGNE</name>
<dbReference type="PANTHER" id="PTHR16266">
    <property type="entry name" value="WD REPEAT DOMAIN 9"/>
    <property type="match status" value="1"/>
</dbReference>
<dbReference type="InterPro" id="IPR036322">
    <property type="entry name" value="WD40_repeat_dom_sf"/>
</dbReference>
<dbReference type="PANTHER" id="PTHR16266:SF17">
    <property type="entry name" value="BRWD3"/>
    <property type="match status" value="1"/>
</dbReference>
<dbReference type="InterPro" id="IPR001680">
    <property type="entry name" value="WD40_rpt"/>
</dbReference>
<feature type="repeat" description="WD" evidence="1">
    <location>
        <begin position="331"/>
        <end position="362"/>
    </location>
</feature>
<evidence type="ECO:0000256" key="1">
    <source>
        <dbReference type="PROSITE-ProRule" id="PRU00221"/>
    </source>
</evidence>
<reference evidence="4" key="1">
    <citation type="submission" date="2020-06" db="EMBL/GenBank/DDBJ databases">
        <title>Draft genome of Bugula neritina, a colonial animal packing powerful symbionts and potential medicines.</title>
        <authorList>
            <person name="Rayko M."/>
        </authorList>
    </citation>
    <scope>NUCLEOTIDE SEQUENCE [LARGE SCALE GENOMIC DNA]</scope>
    <source>
        <strain evidence="4">Kwan_BN1</strain>
    </source>
</reference>
<accession>A0A7J7KCA2</accession>
<dbReference type="SUPFAM" id="SSF50978">
    <property type="entry name" value="WD40 repeat-like"/>
    <property type="match status" value="1"/>
</dbReference>
<evidence type="ECO:0000259" key="3">
    <source>
        <dbReference type="Pfam" id="PF25437"/>
    </source>
</evidence>